<feature type="region of interest" description="Disordered" evidence="1">
    <location>
        <begin position="671"/>
        <end position="738"/>
    </location>
</feature>
<feature type="compositionally biased region" description="Basic and acidic residues" evidence="1">
    <location>
        <begin position="698"/>
        <end position="730"/>
    </location>
</feature>
<evidence type="ECO:0000313" key="2">
    <source>
        <dbReference type="EMBL" id="PIL28044.1"/>
    </source>
</evidence>
<keyword evidence="3" id="KW-1185">Reference proteome</keyword>
<evidence type="ECO:0000256" key="1">
    <source>
        <dbReference type="SAM" id="MobiDB-lite"/>
    </source>
</evidence>
<comment type="caution">
    <text evidence="2">The sequence shown here is derived from an EMBL/GenBank/DDBJ whole genome shotgun (WGS) entry which is preliminary data.</text>
</comment>
<evidence type="ECO:0000313" key="3">
    <source>
        <dbReference type="Proteomes" id="UP000230002"/>
    </source>
</evidence>
<feature type="compositionally biased region" description="Basic and acidic residues" evidence="1">
    <location>
        <begin position="674"/>
        <end position="685"/>
    </location>
</feature>
<name>A0A2G8S2S2_9APHY</name>
<protein>
    <submittedName>
        <fullName evidence="2">Uncharacterized protein</fullName>
    </submittedName>
</protein>
<organism evidence="2 3">
    <name type="scientific">Ganoderma sinense ZZ0214-1</name>
    <dbReference type="NCBI Taxonomy" id="1077348"/>
    <lineage>
        <taxon>Eukaryota</taxon>
        <taxon>Fungi</taxon>
        <taxon>Dikarya</taxon>
        <taxon>Basidiomycota</taxon>
        <taxon>Agaricomycotina</taxon>
        <taxon>Agaricomycetes</taxon>
        <taxon>Polyporales</taxon>
        <taxon>Polyporaceae</taxon>
        <taxon>Ganoderma</taxon>
    </lineage>
</organism>
<reference evidence="2 3" key="1">
    <citation type="journal article" date="2015" name="Sci. Rep.">
        <title>Chromosome-level genome map provides insights into diverse defense mechanisms in the medicinal fungus Ganoderma sinense.</title>
        <authorList>
            <person name="Zhu Y."/>
            <person name="Xu J."/>
            <person name="Sun C."/>
            <person name="Zhou S."/>
            <person name="Xu H."/>
            <person name="Nelson D.R."/>
            <person name="Qian J."/>
            <person name="Song J."/>
            <person name="Luo H."/>
            <person name="Xiang L."/>
            <person name="Li Y."/>
            <person name="Xu Z."/>
            <person name="Ji A."/>
            <person name="Wang L."/>
            <person name="Lu S."/>
            <person name="Hayward A."/>
            <person name="Sun W."/>
            <person name="Li X."/>
            <person name="Schwartz D.C."/>
            <person name="Wang Y."/>
            <person name="Chen S."/>
        </authorList>
    </citation>
    <scope>NUCLEOTIDE SEQUENCE [LARGE SCALE GENOMIC DNA]</scope>
    <source>
        <strain evidence="2 3">ZZ0214-1</strain>
    </source>
</reference>
<accession>A0A2G8S2S2</accession>
<gene>
    <name evidence="2" type="ORF">GSI_09895</name>
</gene>
<dbReference type="STRING" id="1077348.A0A2G8S2S2"/>
<feature type="compositionally biased region" description="Low complexity" evidence="1">
    <location>
        <begin position="575"/>
        <end position="588"/>
    </location>
</feature>
<feature type="region of interest" description="Disordered" evidence="1">
    <location>
        <begin position="575"/>
        <end position="599"/>
    </location>
</feature>
<sequence>MLNPQPPPGLTPTIIPFVVNAHPFYDKIELRSGDPDSVTVSAILKKAGIWFGYGYNKSLSLRWITDEDAAFVPDDDPKWSRRMAAARAWYFDKGHCLTSEPIDTDDSLRKRLRSAGRALSSGTSAGEIRLYITRMAALYDPAFAYAQEALRGVRDGEDGDVLEGRRFMAQLRDALRGLGVVEAGGSGSDMELNEVETSAHAAALGKVLQELFDDPALKVTANVWSRRIKIEAECPTPCRVPARYIVGKGTLMSACDPADSGGASGVHESMVAYRDAMLDRENAHIFAATCCPSLVIATAGSTVQIYAAYLADWVYRTHLCDFAFDADADEHRDATTAAAKVRIIRNTARMLREATHAAPICSPARHSHARPAILMPAPPFSCPPRHSHARPAILMPAPLPLRLYLLDRVMVGRYGDLFTGKLRLPGPPSCSHADDDNNNNNDSDNYDGPESAQTQARELPVHVKFVKKYGVAAHRLLAAHTDASGAPRPLAPQLYWAGEVVSGLLMIVMETLPPDVRVLCRYSRENPGPGCSEPPTWDELGDVRAAVRLLHAHGFVHGDIRDWNVMLQRQSGSCAPANLNSDASSSNALEEGGSSGISPGAGVNLNGAGTVTAMAPHAYLIDFDWAGKEGEVRYPTNPNPDILWPRPASELPGQLVTKDDDTFMLERLLQDSQESEHEHCEHDREQDDEVHERKRKRSADVDKCECKHKRDDGSDNLKQTWDGDHDHDGQSDSEVELE</sequence>
<dbReference type="OrthoDB" id="2803068at2759"/>
<dbReference type="SUPFAM" id="SSF56112">
    <property type="entry name" value="Protein kinase-like (PK-like)"/>
    <property type="match status" value="1"/>
</dbReference>
<dbReference type="EMBL" id="AYKW01000030">
    <property type="protein sequence ID" value="PIL28044.1"/>
    <property type="molecule type" value="Genomic_DNA"/>
</dbReference>
<dbReference type="Proteomes" id="UP000230002">
    <property type="component" value="Unassembled WGS sequence"/>
</dbReference>
<proteinExistence type="predicted"/>
<dbReference type="AlphaFoldDB" id="A0A2G8S2S2"/>
<dbReference type="InterPro" id="IPR011009">
    <property type="entry name" value="Kinase-like_dom_sf"/>
</dbReference>
<feature type="region of interest" description="Disordered" evidence="1">
    <location>
        <begin position="425"/>
        <end position="454"/>
    </location>
</feature>